<keyword evidence="8" id="KW-0732">Signal</keyword>
<dbReference type="eggNOG" id="ENOG502RWPT">
    <property type="taxonomic scope" value="Eukaryota"/>
</dbReference>
<comment type="subcellular location">
    <subcellularLocation>
        <location evidence="1 7">Secreted</location>
    </subcellularLocation>
</comment>
<name>A0A1S3AMG8_ERIEU</name>
<dbReference type="SUPFAM" id="SSF56994">
    <property type="entry name" value="Insulin-like"/>
    <property type="match status" value="1"/>
</dbReference>
<evidence type="ECO:0000256" key="2">
    <source>
        <dbReference type="ARBA" id="ARBA00009034"/>
    </source>
</evidence>
<dbReference type="InterPro" id="IPR022352">
    <property type="entry name" value="Ins/IGF/rlx"/>
</dbReference>
<evidence type="ECO:0000256" key="5">
    <source>
        <dbReference type="ARBA" id="ARBA00022702"/>
    </source>
</evidence>
<evidence type="ECO:0000259" key="9">
    <source>
        <dbReference type="SMART" id="SM00078"/>
    </source>
</evidence>
<feature type="domain" description="Insulin-like" evidence="9">
    <location>
        <begin position="30"/>
        <end position="192"/>
    </location>
</feature>
<dbReference type="Pfam" id="PF00049">
    <property type="entry name" value="Insulin"/>
    <property type="match status" value="1"/>
</dbReference>
<proteinExistence type="inferred from homology"/>
<dbReference type="PROSITE" id="PS00262">
    <property type="entry name" value="INSULIN"/>
    <property type="match status" value="1"/>
</dbReference>
<dbReference type="PANTHER" id="PTHR12004">
    <property type="entry name" value="RELAXIN"/>
    <property type="match status" value="1"/>
</dbReference>
<dbReference type="InterPro" id="IPR036438">
    <property type="entry name" value="Insulin-like_sf"/>
</dbReference>
<dbReference type="CDD" id="cd04365">
    <property type="entry name" value="IlGF_relaxin_like"/>
    <property type="match status" value="1"/>
</dbReference>
<evidence type="ECO:0000256" key="4">
    <source>
        <dbReference type="ARBA" id="ARBA00022685"/>
    </source>
</evidence>
<accession>A0A1S3AMG8</accession>
<dbReference type="InterPro" id="IPR022353">
    <property type="entry name" value="Insulin_CS"/>
</dbReference>
<dbReference type="SMART" id="SM00078">
    <property type="entry name" value="IlGF"/>
    <property type="match status" value="1"/>
</dbReference>
<dbReference type="FunCoup" id="A0A1S3AMG8">
    <property type="interactions" value="6"/>
</dbReference>
<reference evidence="11" key="1">
    <citation type="submission" date="2025-08" db="UniProtKB">
        <authorList>
            <consortium name="RefSeq"/>
        </authorList>
    </citation>
    <scope>IDENTIFICATION</scope>
</reference>
<protein>
    <submittedName>
        <fullName evidence="11">Insulin-like peptide INSL6</fullName>
    </submittedName>
</protein>
<organism evidence="10 11">
    <name type="scientific">Erinaceus europaeus</name>
    <name type="common">Western European hedgehog</name>
    <dbReference type="NCBI Taxonomy" id="9365"/>
    <lineage>
        <taxon>Eukaryota</taxon>
        <taxon>Metazoa</taxon>
        <taxon>Chordata</taxon>
        <taxon>Craniata</taxon>
        <taxon>Vertebrata</taxon>
        <taxon>Euteleostomi</taxon>
        <taxon>Mammalia</taxon>
        <taxon>Eutheria</taxon>
        <taxon>Laurasiatheria</taxon>
        <taxon>Eulipotyphla</taxon>
        <taxon>Erinaceidae</taxon>
        <taxon>Erinaceinae</taxon>
        <taxon>Erinaceus</taxon>
    </lineage>
</organism>
<evidence type="ECO:0000256" key="1">
    <source>
        <dbReference type="ARBA" id="ARBA00004613"/>
    </source>
</evidence>
<feature type="signal peptide" evidence="8">
    <location>
        <begin position="1"/>
        <end position="22"/>
    </location>
</feature>
<dbReference type="STRING" id="9365.ENSEEUP00000014081"/>
<keyword evidence="10" id="KW-1185">Reference proteome</keyword>
<sequence length="213" mass="24236">MPRCLCWSLLWLGLLLVRGSLGQSQVSRARKLCGRHLLQELVELCGTASWSQAAEEDTPLTRLLSQAMKVESFIPDRQESSQTTFPSWGRGANPVSISASQEEAINNLLMQSLPEYRSKKANMLLDETSEVSSSQDFDPYMHEVVEFQKKNKNKIKTLSSLFWGHHPQRKRRGYSEKCCLRGCTKEELLIACLPYINDKKLQTAEPSFVTRIL</sequence>
<keyword evidence="3 7" id="KW-0964">Secreted</keyword>
<dbReference type="GO" id="GO:0005179">
    <property type="term" value="F:hormone activity"/>
    <property type="evidence" value="ECO:0007669"/>
    <property type="project" value="UniProtKB-KW"/>
</dbReference>
<dbReference type="RefSeq" id="XP_007537675.1">
    <property type="nucleotide sequence ID" value="XM_007537613.2"/>
</dbReference>
<dbReference type="PANTHER" id="PTHR12004:SF1">
    <property type="entry name" value="INSULIN-LIKE PEPTIDE INSL6"/>
    <property type="match status" value="1"/>
</dbReference>
<evidence type="ECO:0000313" key="10">
    <source>
        <dbReference type="Proteomes" id="UP001652624"/>
    </source>
</evidence>
<dbReference type="OrthoDB" id="9659760at2759"/>
<keyword evidence="4" id="KW-0165">Cleavage on pair of basic residues</keyword>
<dbReference type="InterPro" id="IPR051042">
    <property type="entry name" value="Repro_Hormone_Insulin-like"/>
</dbReference>
<evidence type="ECO:0000313" key="11">
    <source>
        <dbReference type="RefSeq" id="XP_007537675.1"/>
    </source>
</evidence>
<feature type="chain" id="PRO_5010160840" evidence="8">
    <location>
        <begin position="23"/>
        <end position="213"/>
    </location>
</feature>
<dbReference type="InterPro" id="IPR016179">
    <property type="entry name" value="Insulin-like"/>
</dbReference>
<evidence type="ECO:0000256" key="6">
    <source>
        <dbReference type="ARBA" id="ARBA00023157"/>
    </source>
</evidence>
<evidence type="ECO:0000256" key="7">
    <source>
        <dbReference type="RuleBase" id="RU000406"/>
    </source>
</evidence>
<dbReference type="PRINTS" id="PR00276">
    <property type="entry name" value="INSULINFAMLY"/>
</dbReference>
<dbReference type="Proteomes" id="UP001652624">
    <property type="component" value="Chromosome 10"/>
</dbReference>
<keyword evidence="6" id="KW-1015">Disulfide bond</keyword>
<comment type="similarity">
    <text evidence="2 7">Belongs to the insulin family.</text>
</comment>
<dbReference type="GO" id="GO:0005576">
    <property type="term" value="C:extracellular region"/>
    <property type="evidence" value="ECO:0007669"/>
    <property type="project" value="UniProtKB-SubCell"/>
</dbReference>
<dbReference type="AlphaFoldDB" id="A0A1S3AMG8"/>
<keyword evidence="5" id="KW-0372">Hormone</keyword>
<dbReference type="InParanoid" id="A0A1S3AMG8"/>
<gene>
    <name evidence="11" type="primary">LOC103126700</name>
</gene>
<evidence type="ECO:0000256" key="3">
    <source>
        <dbReference type="ARBA" id="ARBA00022525"/>
    </source>
</evidence>
<evidence type="ECO:0000256" key="8">
    <source>
        <dbReference type="SAM" id="SignalP"/>
    </source>
</evidence>
<dbReference type="GeneID" id="103126700"/>
<dbReference type="Gene3D" id="1.10.100.10">
    <property type="entry name" value="Insulin-like"/>
    <property type="match status" value="1"/>
</dbReference>